<organism evidence="1 2">
    <name type="scientific">Erysipelothrix piscisicarius</name>
    <dbReference type="NCBI Taxonomy" id="2485784"/>
    <lineage>
        <taxon>Bacteria</taxon>
        <taxon>Bacillati</taxon>
        <taxon>Bacillota</taxon>
        <taxon>Erysipelotrichia</taxon>
        <taxon>Erysipelotrichales</taxon>
        <taxon>Erysipelotrichaceae</taxon>
        <taxon>Erysipelothrix</taxon>
    </lineage>
</organism>
<proteinExistence type="predicted"/>
<evidence type="ECO:0000313" key="1">
    <source>
        <dbReference type="EMBL" id="AZK44309.1"/>
    </source>
</evidence>
<dbReference type="AlphaFoldDB" id="A0A3S8RN61"/>
<dbReference type="InterPro" id="IPR025409">
    <property type="entry name" value="DUF4303"/>
</dbReference>
<keyword evidence="2" id="KW-1185">Reference proteome</keyword>
<reference evidence="1 2" key="1">
    <citation type="journal article" date="2020" name="Int. J. Syst. Evol. Microbiol.">
        <title>Description of Erysipelothrix piscisicarius sp. nov., an emergent fish pathogen, and assessment of virulence using a tiger barb (Puntigrus tetrazona) infection model.</title>
        <authorList>
            <person name="Pomaranski E.K."/>
            <person name="Griffin M.J."/>
            <person name="Camus A.C."/>
            <person name="Armwood A.R."/>
            <person name="Shelley J."/>
            <person name="Waldbieser G.C."/>
            <person name="LaFrentz B.R."/>
            <person name="Garcia J.C."/>
            <person name="Yanong R."/>
            <person name="Soto E."/>
        </authorList>
    </citation>
    <scope>NUCLEOTIDE SEQUENCE [LARGE SCALE GENOMIC DNA]</scope>
    <source>
        <strain evidence="1 2">15TAL0474</strain>
    </source>
</reference>
<name>A0A3S8RN61_9FIRM</name>
<gene>
    <name evidence="1" type="ORF">EEI45_05715</name>
</gene>
<sequence>MVVSKRTAITNIKKETASFLEENMRHFIIDNAAMEFYAMAIDVNPQNGMLSISLNTDFDFNKKLHQYRIQSNNNRYNEREAIETLKFTTNEWHYQAFASSCPISQELYDHYFRQNFEAYLEIITSCLVEFKTTAVYDAISKCDCFTILCKAEEEPYAISLGRTQRIEEKMSI</sequence>
<dbReference type="Pfam" id="PF14136">
    <property type="entry name" value="DUF4303"/>
    <property type="match status" value="1"/>
</dbReference>
<accession>A0A3S8RN61</accession>
<dbReference type="EMBL" id="CP034234">
    <property type="protein sequence ID" value="AZK44309.1"/>
    <property type="molecule type" value="Genomic_DNA"/>
</dbReference>
<protein>
    <submittedName>
        <fullName evidence="1">DUF4303 domain-containing protein</fullName>
    </submittedName>
</protein>
<dbReference type="Proteomes" id="UP000278804">
    <property type="component" value="Chromosome"/>
</dbReference>
<dbReference type="RefSeq" id="WP_125164484.1">
    <property type="nucleotide sequence ID" value="NZ_CP034234.1"/>
</dbReference>
<dbReference type="KEGG" id="eri:EEI45_05715"/>
<evidence type="ECO:0000313" key="2">
    <source>
        <dbReference type="Proteomes" id="UP000278804"/>
    </source>
</evidence>